<dbReference type="InterPro" id="IPR025737">
    <property type="entry name" value="FApF"/>
</dbReference>
<organism evidence="3 4">
    <name type="scientific">Caulobacter flavus</name>
    <dbReference type="NCBI Taxonomy" id="1679497"/>
    <lineage>
        <taxon>Bacteria</taxon>
        <taxon>Pseudomonadati</taxon>
        <taxon>Pseudomonadota</taxon>
        <taxon>Alphaproteobacteria</taxon>
        <taxon>Caulobacterales</taxon>
        <taxon>Caulobacteraceae</taxon>
        <taxon>Caulobacter</taxon>
    </lineage>
</organism>
<name>A0A2N5CNM7_9CAUL</name>
<evidence type="ECO:0000256" key="1">
    <source>
        <dbReference type="SAM" id="SignalP"/>
    </source>
</evidence>
<keyword evidence="5" id="KW-1185">Reference proteome</keyword>
<dbReference type="OrthoDB" id="189778at2"/>
<reference evidence="2 5" key="2">
    <citation type="submission" date="2018-01" db="EMBL/GenBank/DDBJ databases">
        <title>Complete genome sequence of Caulobacter flavus RHGG3.</title>
        <authorList>
            <person name="Yang E."/>
        </authorList>
    </citation>
    <scope>NUCLEOTIDE SEQUENCE [LARGE SCALE GENOMIC DNA]</scope>
    <source>
        <strain evidence="2 5">RHGG3</strain>
    </source>
</reference>
<dbReference type="Pfam" id="PF13557">
    <property type="entry name" value="Phenol_MetA_deg"/>
    <property type="match status" value="1"/>
</dbReference>
<proteinExistence type="predicted"/>
<dbReference type="EMBL" id="PJRQ01000043">
    <property type="protein sequence ID" value="PLR08105.1"/>
    <property type="molecule type" value="Genomic_DNA"/>
</dbReference>
<dbReference type="EMBL" id="CP026100">
    <property type="protein sequence ID" value="AYV49318.1"/>
    <property type="molecule type" value="Genomic_DNA"/>
</dbReference>
<evidence type="ECO:0000313" key="5">
    <source>
        <dbReference type="Proteomes" id="UP000281192"/>
    </source>
</evidence>
<gene>
    <name evidence="2" type="ORF">C1707_25455</name>
    <name evidence="3" type="ORF">CFHF_21295</name>
</gene>
<accession>A0A2N5CNM7</accession>
<evidence type="ECO:0000313" key="4">
    <source>
        <dbReference type="Proteomes" id="UP000234483"/>
    </source>
</evidence>
<dbReference type="AlphaFoldDB" id="A0A2N5CNM7"/>
<evidence type="ECO:0000313" key="2">
    <source>
        <dbReference type="EMBL" id="AYV49318.1"/>
    </source>
</evidence>
<evidence type="ECO:0008006" key="6">
    <source>
        <dbReference type="Google" id="ProtNLM"/>
    </source>
</evidence>
<keyword evidence="1" id="KW-0732">Signal</keyword>
<evidence type="ECO:0000313" key="3">
    <source>
        <dbReference type="EMBL" id="PLR08105.1"/>
    </source>
</evidence>
<feature type="signal peptide" evidence="1">
    <location>
        <begin position="1"/>
        <end position="21"/>
    </location>
</feature>
<dbReference type="Proteomes" id="UP000234483">
    <property type="component" value="Unassembled WGS sequence"/>
</dbReference>
<reference evidence="3 4" key="1">
    <citation type="submission" date="2017-12" db="EMBL/GenBank/DDBJ databases">
        <title>The genome sequence of Caulobacter flavus CGMCC1 15093.</title>
        <authorList>
            <person name="Gao J."/>
            <person name="Mao X."/>
            <person name="Sun J."/>
        </authorList>
    </citation>
    <scope>NUCLEOTIDE SEQUENCE [LARGE SCALE GENOMIC DNA]</scope>
    <source>
        <strain evidence="3 4">CGMCC1 15093</strain>
    </source>
</reference>
<sequence length="261" mass="27387">MRKFAFLVLTASTLAATAAWADEAPICTDRPTKANSTCTVPKGAWQVEADGVNWTQVKASGLKAETTAVAAATLKYGLTDSSDLQVTWTPYLQARVKGPGVDDKTDGVGDVWIRYKTRVHAGDKVSVALLPYVKIPTAAKGLGNDEVEGGVAVPISIALDGATLTFGPQVDLLLDADGDGRHAAVTNVVNLARPVTDKLSLVGELWTSTNFDPADTVTQVSADVAAAYLVAPTLQLDAGANFGLNRDTPDAQLYVGVSKRF</sequence>
<dbReference type="KEGG" id="cfh:C1707_25455"/>
<protein>
    <recommendedName>
        <fullName evidence="6">Transporter</fullName>
    </recommendedName>
</protein>
<dbReference type="Proteomes" id="UP000281192">
    <property type="component" value="Chromosome"/>
</dbReference>
<dbReference type="RefSeq" id="WP_101714940.1">
    <property type="nucleotide sequence ID" value="NZ_CP026100.1"/>
</dbReference>
<feature type="chain" id="PRO_5044577701" description="Transporter" evidence="1">
    <location>
        <begin position="22"/>
        <end position="261"/>
    </location>
</feature>